<evidence type="ECO:0000313" key="2">
    <source>
        <dbReference type="EMBL" id="CAF1161755.1"/>
    </source>
</evidence>
<evidence type="ECO:0000313" key="3">
    <source>
        <dbReference type="EMBL" id="CAF3973454.1"/>
    </source>
</evidence>
<feature type="region of interest" description="Disordered" evidence="1">
    <location>
        <begin position="144"/>
        <end position="176"/>
    </location>
</feature>
<feature type="compositionally biased region" description="Polar residues" evidence="1">
    <location>
        <begin position="40"/>
        <end position="55"/>
    </location>
</feature>
<dbReference type="EMBL" id="CAJNOK010012353">
    <property type="protein sequence ID" value="CAF1161755.1"/>
    <property type="molecule type" value="Genomic_DNA"/>
</dbReference>
<dbReference type="AlphaFoldDB" id="A0A8S2EBD0"/>
<feature type="compositionally biased region" description="Low complexity" evidence="1">
    <location>
        <begin position="1"/>
        <end position="21"/>
    </location>
</feature>
<dbReference type="Proteomes" id="UP000682733">
    <property type="component" value="Unassembled WGS sequence"/>
</dbReference>
<sequence>MVNNHQNQTNRTNRNSNNRQNPHSIANIVGISAEGYYDSQSNVYGNSRDNQQQNRIPPPTATNLRVLDSPSRSPYRRTRTEQENDDEFQTVTNNKRQRQLNNEFVDQFDDQQQKYNNHYSPPQLQQQIYNNNNNYRPLLNSQQQPLRTIPSSTSPISNRSQQNQLTGQQQSQEQQNRILSEAARYAQTRFPFQPFIIRFSSGDVKDKQAAQELSKHFKENHRSDVSIANIRRSTLKCQQNEYDLLIYVKDSSSFTSLFRQQNWLQQIGGEKFMFPSTPSFPSQLSFIIKNVDLRTNFDDFSDDLKTTYPEIHSVIRLKNKHQNSIKLIKIEILSATKREEILTVGKIIVNSMTFDVEEYLAPANVLICSKCMAIGHFKKQCTQVNETCKICGTSCADLLQHNRTMVSKCIHCDGDHNSNALKCPVVKNFRAELTKKLLATNHSPPSLTISNGNGNKNYNYNSTSFPSLPQAQQPTPYAATTNLMMSKMEELIGSMRKVNSTLERIAKKNDEFEQFMYDRIKHDEIISKKIVQLTENDNDLKKIGAQHEIKIIHYKNLFTKLVMPILDEILILLLTVNTEKTGSSSNAEFKVTINRMRAQLVNATHGKNFG</sequence>
<feature type="compositionally biased region" description="Polar residues" evidence="1">
    <location>
        <begin position="144"/>
        <end position="160"/>
    </location>
</feature>
<comment type="caution">
    <text evidence="2">The sequence shown here is derived from an EMBL/GenBank/DDBJ whole genome shotgun (WGS) entry which is preliminary data.</text>
</comment>
<evidence type="ECO:0000313" key="4">
    <source>
        <dbReference type="Proteomes" id="UP000677228"/>
    </source>
</evidence>
<dbReference type="EMBL" id="CAJOBA010033878">
    <property type="protein sequence ID" value="CAF3973454.1"/>
    <property type="molecule type" value="Genomic_DNA"/>
</dbReference>
<reference evidence="2" key="1">
    <citation type="submission" date="2021-02" db="EMBL/GenBank/DDBJ databases">
        <authorList>
            <person name="Nowell W R."/>
        </authorList>
    </citation>
    <scope>NUCLEOTIDE SEQUENCE</scope>
</reference>
<protein>
    <submittedName>
        <fullName evidence="2">Uncharacterized protein</fullName>
    </submittedName>
</protein>
<dbReference type="Proteomes" id="UP000677228">
    <property type="component" value="Unassembled WGS sequence"/>
</dbReference>
<feature type="region of interest" description="Disordered" evidence="1">
    <location>
        <begin position="40"/>
        <end position="99"/>
    </location>
</feature>
<evidence type="ECO:0000256" key="1">
    <source>
        <dbReference type="SAM" id="MobiDB-lite"/>
    </source>
</evidence>
<name>A0A8S2EBD0_9BILA</name>
<accession>A0A8S2EBD0</accession>
<gene>
    <name evidence="2" type="ORF">OVA965_LOCUS22126</name>
    <name evidence="3" type="ORF">TMI583_LOCUS22841</name>
</gene>
<feature type="region of interest" description="Disordered" evidence="1">
    <location>
        <begin position="1"/>
        <end position="22"/>
    </location>
</feature>
<feature type="compositionally biased region" description="Low complexity" evidence="1">
    <location>
        <begin position="161"/>
        <end position="175"/>
    </location>
</feature>
<feature type="compositionally biased region" description="Polar residues" evidence="1">
    <location>
        <begin position="89"/>
        <end position="99"/>
    </location>
</feature>
<organism evidence="2 4">
    <name type="scientific">Didymodactylos carnosus</name>
    <dbReference type="NCBI Taxonomy" id="1234261"/>
    <lineage>
        <taxon>Eukaryota</taxon>
        <taxon>Metazoa</taxon>
        <taxon>Spiralia</taxon>
        <taxon>Gnathifera</taxon>
        <taxon>Rotifera</taxon>
        <taxon>Eurotatoria</taxon>
        <taxon>Bdelloidea</taxon>
        <taxon>Philodinida</taxon>
        <taxon>Philodinidae</taxon>
        <taxon>Didymodactylos</taxon>
    </lineage>
</organism>
<proteinExistence type="predicted"/>